<keyword evidence="2 4" id="KW-0808">Transferase</keyword>
<comment type="caution">
    <text evidence="4">Lacks conserved residue(s) required for the propagation of feature annotation.</text>
</comment>
<evidence type="ECO:0000256" key="1">
    <source>
        <dbReference type="ARBA" id="ARBA00007867"/>
    </source>
</evidence>
<feature type="transmembrane region" description="Helical" evidence="5">
    <location>
        <begin position="309"/>
        <end position="329"/>
    </location>
</feature>
<dbReference type="PROSITE" id="PS51006">
    <property type="entry name" value="PABS_2"/>
    <property type="match status" value="1"/>
</dbReference>
<dbReference type="PANTHER" id="PTHR43317">
    <property type="entry name" value="THERMOSPERMINE SYNTHASE ACAULIS5"/>
    <property type="match status" value="1"/>
</dbReference>
<proteinExistence type="inferred from homology"/>
<dbReference type="SUPFAM" id="SSF103473">
    <property type="entry name" value="MFS general substrate transporter"/>
    <property type="match status" value="1"/>
</dbReference>
<dbReference type="InterPro" id="IPR030374">
    <property type="entry name" value="PABS"/>
</dbReference>
<feature type="transmembrane region" description="Helical" evidence="5">
    <location>
        <begin position="131"/>
        <end position="155"/>
    </location>
</feature>
<feature type="transmembrane region" description="Helical" evidence="5">
    <location>
        <begin position="167"/>
        <end position="190"/>
    </location>
</feature>
<feature type="domain" description="PABS" evidence="6">
    <location>
        <begin position="485"/>
        <end position="734"/>
    </location>
</feature>
<dbReference type="EMBL" id="JBHSMQ010000004">
    <property type="protein sequence ID" value="MFC5455898.1"/>
    <property type="molecule type" value="Genomic_DNA"/>
</dbReference>
<dbReference type="InterPro" id="IPR029063">
    <property type="entry name" value="SAM-dependent_MTases_sf"/>
</dbReference>
<evidence type="ECO:0000313" key="8">
    <source>
        <dbReference type="Proteomes" id="UP001596052"/>
    </source>
</evidence>
<keyword evidence="5" id="KW-0812">Transmembrane</keyword>
<protein>
    <submittedName>
        <fullName evidence="7">Fused MFS/spermidine synthase</fullName>
    </submittedName>
</protein>
<dbReference type="Gene3D" id="3.40.50.150">
    <property type="entry name" value="Vaccinia Virus protein VP39"/>
    <property type="match status" value="1"/>
</dbReference>
<evidence type="ECO:0000256" key="3">
    <source>
        <dbReference type="ARBA" id="ARBA00023115"/>
    </source>
</evidence>
<feature type="transmembrane region" description="Helical" evidence="5">
    <location>
        <begin position="465"/>
        <end position="488"/>
    </location>
</feature>
<keyword evidence="5" id="KW-0472">Membrane</keyword>
<comment type="caution">
    <text evidence="7">The sequence shown here is derived from an EMBL/GenBank/DDBJ whole genome shotgun (WGS) entry which is preliminary data.</text>
</comment>
<sequence length="1099" mass="117672">MNSDASQGLSIARARTTQLALALILMLSGFCSLVYQTVWLREFRLVFGGAAPAAAAVMAVFMGGLGFGGKFFGSWVERVGRPFQFYARLELGIAIAAVASPTMHGLARSLYLKTGGTAGMGLGPATCLQLLMTALVLGVPCFLMGGTLPAAMKFAQRDDDPRRSTTAFYYGINIAGAVSGAALSTFWLLPALGNKGALTIAVLANLSIAVAAGVISMFHEKELRQQAMPDECTAKESVEAKAPAAFVLAAAFMSGFTFFMAELVWYRVSTPLLGGSVYGFGLVLCVVLSGMGIGGLLYALILKKTEPSITGFTVVSALQALAILLPFALGDRVAHLALIFNDSLRGVGLGEMAMGWAVIMGLLAFFPSLLSGIQFPLLVSLLGRGNAGVGQQLGRAYLWNTVGSITGSLLGGFMLVPLLGLRGCWLLAALLVAAMSAASLWLQVRRQEGGAEAAPASRFTWNGRLALAALIVCGFFAFGTTGPTAVWMHTPIGYGRVFQEYRSALGLETWQRNVKRSLVQSYDGRETSVAVVGGMQYAFLTNGKSDGSAVGDAATQVMLGMTGAVLHPNPRNACVVGLGTGTTAGWLADVPGMQRVDVLELEEEIRKVARFFDPVSRNAMQHPRVNNITGDAREFLLTKGENYDIIVSEPSNPCRAGVANLYTREFYRNASQRLTQGGIFCQWLQGYEVEPETITAVISTLKQVFPKVEVWGTQSVDMLLICSNDEAPWQLESLRRRVKLEPMAEALRRFWQTDSAEGFLTGCLANSDYCAALAASCKTVNTDDMNRLEFSFARSVAKQANCSYDLARAATRAGCHLPRVDAAIDMNRYFAERLHMPGRLWDSASANVLPADAPVEIRRRMESLRAFWKQNYAGYLAAPLPAHPVLADGVLQAVAKARTGAADAMAATAAIEPLSEADAHFLRAIASDLQKQPVAAVLAHIEKGLDSLMAAPWCRIPLVNDAVEILGRLARSKTAVADPRFLVIFDKLGRDYPVGVAREILLGMRCDMAMSLKVPQQLAAIESLGQPYPWHGRALALRVSAFMLSNDSRLEAALADMNRFLDQGGTIGGESPPFAVQVRPATPSIAPALPMVIGAQAVE</sequence>
<keyword evidence="5" id="KW-1133">Transmembrane helix</keyword>
<feature type="transmembrane region" description="Helical" evidence="5">
    <location>
        <begin position="397"/>
        <end position="419"/>
    </location>
</feature>
<keyword evidence="8" id="KW-1185">Reference proteome</keyword>
<gene>
    <name evidence="7" type="ORF">ACFQDI_13620</name>
</gene>
<dbReference type="CDD" id="cd02440">
    <property type="entry name" value="AdoMet_MTases"/>
    <property type="match status" value="1"/>
</dbReference>
<feature type="transmembrane region" description="Helical" evidence="5">
    <location>
        <begin position="353"/>
        <end position="377"/>
    </location>
</feature>
<dbReference type="SUPFAM" id="SSF53335">
    <property type="entry name" value="S-adenosyl-L-methionine-dependent methyltransferases"/>
    <property type="match status" value="1"/>
</dbReference>
<feature type="transmembrane region" description="Helical" evidence="5">
    <location>
        <begin position="196"/>
        <end position="218"/>
    </location>
</feature>
<dbReference type="RefSeq" id="WP_377167464.1">
    <property type="nucleotide sequence ID" value="NZ_JBHSMQ010000004.1"/>
</dbReference>
<feature type="transmembrane region" description="Helical" evidence="5">
    <location>
        <begin position="278"/>
        <end position="302"/>
    </location>
</feature>
<name>A0ABW0KR01_9BACT</name>
<dbReference type="NCBIfam" id="NF037959">
    <property type="entry name" value="MFS_SpdSyn"/>
    <property type="match status" value="2"/>
</dbReference>
<keyword evidence="3 4" id="KW-0620">Polyamine biosynthesis</keyword>
<organism evidence="7 8">
    <name type="scientific">Prosthecobacter fluviatilis</name>
    <dbReference type="NCBI Taxonomy" id="445931"/>
    <lineage>
        <taxon>Bacteria</taxon>
        <taxon>Pseudomonadati</taxon>
        <taxon>Verrucomicrobiota</taxon>
        <taxon>Verrucomicrobiia</taxon>
        <taxon>Verrucomicrobiales</taxon>
        <taxon>Verrucomicrobiaceae</taxon>
        <taxon>Prosthecobacter</taxon>
    </lineage>
</organism>
<comment type="similarity">
    <text evidence="1">Belongs to the spermidine/spermine synthase family.</text>
</comment>
<evidence type="ECO:0000259" key="6">
    <source>
        <dbReference type="PROSITE" id="PS51006"/>
    </source>
</evidence>
<feature type="transmembrane region" description="Helical" evidence="5">
    <location>
        <begin position="245"/>
        <end position="266"/>
    </location>
</feature>
<reference evidence="8" key="1">
    <citation type="journal article" date="2019" name="Int. J. Syst. Evol. Microbiol.">
        <title>The Global Catalogue of Microorganisms (GCM) 10K type strain sequencing project: providing services to taxonomists for standard genome sequencing and annotation.</title>
        <authorList>
            <consortium name="The Broad Institute Genomics Platform"/>
            <consortium name="The Broad Institute Genome Sequencing Center for Infectious Disease"/>
            <person name="Wu L."/>
            <person name="Ma J."/>
        </authorList>
    </citation>
    <scope>NUCLEOTIDE SEQUENCE [LARGE SCALE GENOMIC DNA]</scope>
    <source>
        <strain evidence="8">CGMCC 4.1469</strain>
    </source>
</reference>
<evidence type="ECO:0000313" key="7">
    <source>
        <dbReference type="EMBL" id="MFC5455898.1"/>
    </source>
</evidence>
<accession>A0ABW0KR01</accession>
<feature type="transmembrane region" description="Helical" evidence="5">
    <location>
        <begin position="89"/>
        <end position="111"/>
    </location>
</feature>
<dbReference type="Pfam" id="PF01564">
    <property type="entry name" value="Spermine_synth"/>
    <property type="match status" value="1"/>
</dbReference>
<feature type="transmembrane region" description="Helical" evidence="5">
    <location>
        <begin position="45"/>
        <end position="68"/>
    </location>
</feature>
<dbReference type="InterPro" id="IPR036259">
    <property type="entry name" value="MFS_trans_sf"/>
</dbReference>
<dbReference type="PANTHER" id="PTHR43317:SF1">
    <property type="entry name" value="THERMOSPERMINE SYNTHASE ACAULIS5"/>
    <property type="match status" value="1"/>
</dbReference>
<feature type="transmembrane region" description="Helical" evidence="5">
    <location>
        <begin position="20"/>
        <end position="39"/>
    </location>
</feature>
<evidence type="ECO:0000256" key="5">
    <source>
        <dbReference type="SAM" id="Phobius"/>
    </source>
</evidence>
<evidence type="ECO:0000256" key="4">
    <source>
        <dbReference type="PROSITE-ProRule" id="PRU00354"/>
    </source>
</evidence>
<evidence type="ECO:0000256" key="2">
    <source>
        <dbReference type="ARBA" id="ARBA00022679"/>
    </source>
</evidence>
<dbReference type="Proteomes" id="UP001596052">
    <property type="component" value="Unassembled WGS sequence"/>
</dbReference>
<feature type="transmembrane region" description="Helical" evidence="5">
    <location>
        <begin position="425"/>
        <end position="444"/>
    </location>
</feature>